<reference evidence="1" key="1">
    <citation type="submission" date="2025-08" db="UniProtKB">
        <authorList>
            <consortium name="Ensembl"/>
        </authorList>
    </citation>
    <scope>IDENTIFICATION</scope>
</reference>
<dbReference type="SUPFAM" id="SSF53686">
    <property type="entry name" value="Tryptophan synthase beta subunit-like PLP-dependent enzymes"/>
    <property type="match status" value="1"/>
</dbReference>
<dbReference type="PANTHER" id="PTHR42690">
    <property type="entry name" value="THREONINE SYNTHASE FAMILY MEMBER"/>
    <property type="match status" value="1"/>
</dbReference>
<protein>
    <submittedName>
        <fullName evidence="1">Uncharacterized protein</fullName>
    </submittedName>
</protein>
<organism evidence="1 2">
    <name type="scientific">Oncorhynchus kisutch</name>
    <name type="common">Coho salmon</name>
    <name type="synonym">Salmo kisutch</name>
    <dbReference type="NCBI Taxonomy" id="8019"/>
    <lineage>
        <taxon>Eukaryota</taxon>
        <taxon>Metazoa</taxon>
        <taxon>Chordata</taxon>
        <taxon>Craniata</taxon>
        <taxon>Vertebrata</taxon>
        <taxon>Euteleostomi</taxon>
        <taxon>Actinopterygii</taxon>
        <taxon>Neopterygii</taxon>
        <taxon>Teleostei</taxon>
        <taxon>Protacanthopterygii</taxon>
        <taxon>Salmoniformes</taxon>
        <taxon>Salmonidae</taxon>
        <taxon>Salmoninae</taxon>
        <taxon>Oncorhynchus</taxon>
    </lineage>
</organism>
<dbReference type="Ensembl" id="ENSOKIT00005082745.1">
    <property type="protein sequence ID" value="ENSOKIP00005077624.1"/>
    <property type="gene ID" value="ENSOKIG00005033557.1"/>
</dbReference>
<dbReference type="InterPro" id="IPR051166">
    <property type="entry name" value="Threonine_Synthase"/>
</dbReference>
<dbReference type="Gene3D" id="3.40.50.1100">
    <property type="match status" value="1"/>
</dbReference>
<name>A0A8C7J3H9_ONCKI</name>
<dbReference type="InterPro" id="IPR036052">
    <property type="entry name" value="TrpB-like_PALP_sf"/>
</dbReference>
<keyword evidence="2" id="KW-1185">Reference proteome</keyword>
<dbReference type="GO" id="GO:0030170">
    <property type="term" value="F:pyridoxal phosphate binding"/>
    <property type="evidence" value="ECO:0007669"/>
    <property type="project" value="TreeGrafter"/>
</dbReference>
<dbReference type="AlphaFoldDB" id="A0A8C7J3H9"/>
<dbReference type="PANTHER" id="PTHR42690:SF1">
    <property type="entry name" value="THREONINE SYNTHASE-LIKE 2"/>
    <property type="match status" value="1"/>
</dbReference>
<dbReference type="GO" id="GO:0046360">
    <property type="term" value="P:2-oxobutyrate biosynthetic process"/>
    <property type="evidence" value="ECO:0007669"/>
    <property type="project" value="TreeGrafter"/>
</dbReference>
<dbReference type="GeneTree" id="ENSGT00940000158503"/>
<dbReference type="Proteomes" id="UP000694557">
    <property type="component" value="Unassembled WGS sequence"/>
</dbReference>
<proteinExistence type="predicted"/>
<sequence length="258" mass="28670">FLTDHVFRPYAGLCVLELFHFVTLAFKDLAMTCTLLVGEKGHFGQHLVCLRDRSGEGGKLQVPRRTHQLQSEMVHPHRQCGNSDCPIRPSQTFTDAQLRASLIQNLNLIHSVNRSPVMMQLAHFLYAYLHVGGLKQAETRAPILVLEMIVPTGGAGNIAAGSIVNQIGIPLHLVAMTNANGGSPSFGDFSMATHVMQTLAQAIDIQHPYKRERVFWLLSGRDGALVKGMWEEFLHSHRYTLPEALNKHIDRCPVPLVV</sequence>
<reference evidence="1" key="2">
    <citation type="submission" date="2025-09" db="UniProtKB">
        <authorList>
            <consortium name="Ensembl"/>
        </authorList>
    </citation>
    <scope>IDENTIFICATION</scope>
</reference>
<evidence type="ECO:0000313" key="2">
    <source>
        <dbReference type="Proteomes" id="UP000694557"/>
    </source>
</evidence>
<evidence type="ECO:0000313" key="1">
    <source>
        <dbReference type="Ensembl" id="ENSOKIP00005077624.1"/>
    </source>
</evidence>
<dbReference type="GO" id="GO:0009071">
    <property type="term" value="P:serine family amino acid catabolic process"/>
    <property type="evidence" value="ECO:0007669"/>
    <property type="project" value="TreeGrafter"/>
</dbReference>
<accession>A0A8C7J3H9</accession>